<dbReference type="SUPFAM" id="SSF53300">
    <property type="entry name" value="vWA-like"/>
    <property type="match status" value="1"/>
</dbReference>
<evidence type="ECO:0000313" key="9">
    <source>
        <dbReference type="Proteomes" id="UP000314985"/>
    </source>
</evidence>
<evidence type="ECO:0000256" key="5">
    <source>
        <dbReference type="ARBA" id="ARBA00022989"/>
    </source>
</evidence>
<reference evidence="8" key="2">
    <citation type="submission" date="2025-05" db="UniProtKB">
        <authorList>
            <consortium name="Ensembl"/>
        </authorList>
    </citation>
    <scope>IDENTIFICATION</scope>
</reference>
<keyword evidence="6" id="KW-0472">Membrane</keyword>
<name>A0A4X1VC35_PIG</name>
<dbReference type="Ensembl" id="ENSSSCT00055056315.1">
    <property type="protein sequence ID" value="ENSSSCP00055044996.1"/>
    <property type="gene ID" value="ENSSSCG00055028419.1"/>
</dbReference>
<reference evidence="8 9" key="1">
    <citation type="submission" date="2017-08" db="EMBL/GenBank/DDBJ databases">
        <title>USMARCv1.0.</title>
        <authorList>
            <person name="Hannum G.I."/>
            <person name="Koren S."/>
            <person name="Schroeder S.G."/>
            <person name="Chin S.C."/>
            <person name="Nonneman D.J."/>
            <person name="Becker S.A."/>
            <person name="Rosen B.D."/>
            <person name="Bickhart D.M."/>
            <person name="Putnam N.H."/>
            <person name="Green R.E."/>
            <person name="Tuggle C.K."/>
            <person name="Liu H."/>
            <person name="Rohrer G.A."/>
            <person name="Warr A."/>
            <person name="Hall R."/>
            <person name="Kim K."/>
            <person name="Hume D.A."/>
            <person name="Talbot R."/>
            <person name="Chow W."/>
            <person name="Howe K."/>
            <person name="Schwartz A.S."/>
            <person name="Watson M."/>
            <person name="Archibald A.L."/>
            <person name="Phillippy A.M."/>
            <person name="Smith T.P.L."/>
        </authorList>
    </citation>
    <scope>NUCLEOTIDE SEQUENCE [LARGE SCALE GENOMIC DNA]</scope>
</reference>
<keyword evidence="3" id="KW-0479">Metal-binding</keyword>
<comment type="subcellular location">
    <subcellularLocation>
        <location evidence="1">Membrane</location>
        <topology evidence="1">Single-pass type I membrane protein</topology>
    </subcellularLocation>
</comment>
<organism evidence="8 9">
    <name type="scientific">Sus scrofa</name>
    <name type="common">Pig</name>
    <dbReference type="NCBI Taxonomy" id="9823"/>
    <lineage>
        <taxon>Eukaryota</taxon>
        <taxon>Metazoa</taxon>
        <taxon>Chordata</taxon>
        <taxon>Craniata</taxon>
        <taxon>Vertebrata</taxon>
        <taxon>Euteleostomi</taxon>
        <taxon>Mammalia</taxon>
        <taxon>Eutheria</taxon>
        <taxon>Laurasiatheria</taxon>
        <taxon>Artiodactyla</taxon>
        <taxon>Suina</taxon>
        <taxon>Suidae</taxon>
        <taxon>Sus</taxon>
    </lineage>
</organism>
<dbReference type="Proteomes" id="UP000694723">
    <property type="component" value="Unplaced"/>
</dbReference>
<evidence type="ECO:0000313" key="8">
    <source>
        <dbReference type="Ensembl" id="ENSSSCP00070040719.1"/>
    </source>
</evidence>
<dbReference type="Ensembl" id="ENSSSCT00070048228.1">
    <property type="protein sequence ID" value="ENSSSCP00070040719.1"/>
    <property type="gene ID" value="ENSSSCG00070024153.1"/>
</dbReference>
<dbReference type="GO" id="GO:0016020">
    <property type="term" value="C:membrane"/>
    <property type="evidence" value="ECO:0007669"/>
    <property type="project" value="UniProtKB-SubCell"/>
</dbReference>
<dbReference type="Pfam" id="PF05587">
    <property type="entry name" value="Anth_Ig"/>
    <property type="match status" value="1"/>
</dbReference>
<dbReference type="PANTHER" id="PTHR16059">
    <property type="entry name" value="ANTHRAX TOXIN RECEPTOR"/>
    <property type="match status" value="1"/>
</dbReference>
<keyword evidence="4" id="KW-0732">Signal</keyword>
<dbReference type="GO" id="GO:0046872">
    <property type="term" value="F:metal ion binding"/>
    <property type="evidence" value="ECO:0007669"/>
    <property type="project" value="UniProtKB-KW"/>
</dbReference>
<dbReference type="PANTHER" id="PTHR16059:SF16">
    <property type="entry name" value="ANTHRAX TOXIN RECEPTOR-LIKE"/>
    <property type="match status" value="1"/>
</dbReference>
<proteinExistence type="predicted"/>
<dbReference type="GO" id="GO:0038023">
    <property type="term" value="F:signaling receptor activity"/>
    <property type="evidence" value="ECO:0007669"/>
    <property type="project" value="InterPro"/>
</dbReference>
<feature type="domain" description="Anthrax toxin receptor extracellular" evidence="7">
    <location>
        <begin position="123"/>
        <end position="222"/>
    </location>
</feature>
<dbReference type="InterPro" id="IPR008400">
    <property type="entry name" value="Anthrax_toxin_rcpt_extracel"/>
</dbReference>
<dbReference type="InterPro" id="IPR036465">
    <property type="entry name" value="vWFA_dom_sf"/>
</dbReference>
<dbReference type="Proteomes" id="UP000694722">
    <property type="component" value="Unplaced"/>
</dbReference>
<evidence type="ECO:0000256" key="2">
    <source>
        <dbReference type="ARBA" id="ARBA00022692"/>
    </source>
</evidence>
<dbReference type="ExpressionAtlas" id="A0A4X1VC35">
    <property type="expression patterns" value="baseline and differential"/>
</dbReference>
<keyword evidence="5" id="KW-1133">Transmembrane helix</keyword>
<evidence type="ECO:0000256" key="1">
    <source>
        <dbReference type="ARBA" id="ARBA00004479"/>
    </source>
</evidence>
<sequence length="309" mass="34590">MGTRKIGIHPHWYNFDHLFMASYEPCFLPSPELRVSLITYSSYGNTILWLNKDRNVIRNALKRLRDIVPAGPAKMQEGFKKANMQIQKVFYPNRKASSLIYTLTAGPLQPSALQETKKQFVGNSCKDVMGGDTFYACVGESYQLGFFAQGLNPQKIGEYICRYNFSESIIYTKIPSNVTGERIICPGHIFDKDGQVVVVDYTLDQGETYGSRGLKITSRDCVSKWWGCRAVQRPCWDGETPREITSPGKDQQPAMQTGNYIAFHCWLGAHRPLSGSSPPTHICEIHRKASPGLGSIVTPLGLLETPLCL</sequence>
<dbReference type="Proteomes" id="UP000694724">
    <property type="component" value="Unplaced"/>
</dbReference>
<evidence type="ECO:0000259" key="7">
    <source>
        <dbReference type="Pfam" id="PF05587"/>
    </source>
</evidence>
<keyword evidence="2" id="KW-0812">Transmembrane</keyword>
<dbReference type="Gene3D" id="3.40.50.410">
    <property type="entry name" value="von Willebrand factor, type A domain"/>
    <property type="match status" value="1"/>
</dbReference>
<dbReference type="Ensembl" id="ENSSSCT00060031966.1">
    <property type="protein sequence ID" value="ENSSSCP00060013694.1"/>
    <property type="gene ID" value="ENSSSCG00060023572.1"/>
</dbReference>
<accession>A0A4X1VC35</accession>
<dbReference type="Ensembl" id="ENSSSCT00035004896.1">
    <property type="protein sequence ID" value="ENSSSCP00035001670.1"/>
    <property type="gene ID" value="ENSSSCG00035003939.1"/>
</dbReference>
<protein>
    <recommendedName>
        <fullName evidence="7">Anthrax toxin receptor extracellular domain-containing protein</fullName>
    </recommendedName>
</protein>
<evidence type="ECO:0000256" key="6">
    <source>
        <dbReference type="ARBA" id="ARBA00023136"/>
    </source>
</evidence>
<dbReference type="AlphaFoldDB" id="A0A4X1VC35"/>
<dbReference type="Proteomes" id="UP000694720">
    <property type="component" value="Unplaced"/>
</dbReference>
<evidence type="ECO:0000256" key="4">
    <source>
        <dbReference type="ARBA" id="ARBA00022729"/>
    </source>
</evidence>
<dbReference type="Ensembl" id="ENSSSCT00040047124.1">
    <property type="protein sequence ID" value="ENSSSCP00040019738.1"/>
    <property type="gene ID" value="ENSSSCG00040035059.1"/>
</dbReference>
<dbReference type="Proteomes" id="UP000314985">
    <property type="component" value="Chromosome 14"/>
</dbReference>
<evidence type="ECO:0000256" key="3">
    <source>
        <dbReference type="ARBA" id="ARBA00022723"/>
    </source>
</evidence>